<name>A0A1L3MDH9_9MICO</name>
<dbReference type="Proteomes" id="UP000182938">
    <property type="component" value="Chromosome"/>
</dbReference>
<accession>A0A1W2BMV3</accession>
<evidence type="ECO:0000256" key="2">
    <source>
        <dbReference type="SAM" id="Phobius"/>
    </source>
</evidence>
<evidence type="ECO:0000313" key="5">
    <source>
        <dbReference type="Proteomes" id="UP000182938"/>
    </source>
</evidence>
<evidence type="ECO:0000313" key="3">
    <source>
        <dbReference type="EMBL" id="APH00365.1"/>
    </source>
</evidence>
<protein>
    <submittedName>
        <fullName evidence="3">Uncharacterized protein</fullName>
    </submittedName>
</protein>
<dbReference type="Proteomes" id="UP000192634">
    <property type="component" value="Unassembled WGS sequence"/>
</dbReference>
<dbReference type="KEGG" id="jte:ASJ30_01495"/>
<feature type="transmembrane region" description="Helical" evidence="2">
    <location>
        <begin position="233"/>
        <end position="253"/>
    </location>
</feature>
<reference evidence="3 5" key="1">
    <citation type="submission" date="2015-11" db="EMBL/GenBank/DDBJ databases">
        <authorList>
            <person name="Zhang Y."/>
            <person name="Guo Z."/>
        </authorList>
    </citation>
    <scope>NUCLEOTIDE SEQUENCE [LARGE SCALE GENOMIC DNA]</scope>
    <source>
        <strain evidence="3 5">YFY001</strain>
    </source>
</reference>
<keyword evidence="2" id="KW-1133">Transmembrane helix</keyword>
<feature type="transmembrane region" description="Helical" evidence="2">
    <location>
        <begin position="69"/>
        <end position="89"/>
    </location>
</feature>
<feature type="compositionally biased region" description="Low complexity" evidence="1">
    <location>
        <begin position="28"/>
        <end position="37"/>
    </location>
</feature>
<feature type="transmembrane region" description="Helical" evidence="2">
    <location>
        <begin position="154"/>
        <end position="176"/>
    </location>
</feature>
<gene>
    <name evidence="3" type="ORF">ASJ30_01495</name>
    <name evidence="4" type="ORF">SAMN06296429_108142</name>
</gene>
<evidence type="ECO:0000256" key="1">
    <source>
        <dbReference type="SAM" id="MobiDB-lite"/>
    </source>
</evidence>
<keyword evidence="2" id="KW-0472">Membrane</keyword>
<feature type="region of interest" description="Disordered" evidence="1">
    <location>
        <begin position="1"/>
        <end position="37"/>
    </location>
</feature>
<evidence type="ECO:0000313" key="4">
    <source>
        <dbReference type="EMBL" id="SMC73868.1"/>
    </source>
</evidence>
<feature type="transmembrane region" description="Helical" evidence="2">
    <location>
        <begin position="46"/>
        <end position="63"/>
    </location>
</feature>
<keyword evidence="2" id="KW-0812">Transmembrane</keyword>
<reference evidence="4 6" key="2">
    <citation type="submission" date="2017-04" db="EMBL/GenBank/DDBJ databases">
        <authorList>
            <person name="Afonso C.L."/>
            <person name="Miller P.J."/>
            <person name="Scott M.A."/>
            <person name="Spackman E."/>
            <person name="Goraichik I."/>
            <person name="Dimitrov K.M."/>
            <person name="Suarez D.L."/>
            <person name="Swayne D.E."/>
        </authorList>
    </citation>
    <scope>NUCLEOTIDE SEQUENCE [LARGE SCALE GENOMIC DNA]</scope>
    <source>
        <strain evidence="4 6">CGMCC 1.12511</strain>
    </source>
</reference>
<feature type="transmembrane region" description="Helical" evidence="2">
    <location>
        <begin position="182"/>
        <end position="199"/>
    </location>
</feature>
<dbReference type="EMBL" id="CP013290">
    <property type="protein sequence ID" value="APH00365.1"/>
    <property type="molecule type" value="Genomic_DNA"/>
</dbReference>
<feature type="transmembrane region" description="Helical" evidence="2">
    <location>
        <begin position="206"/>
        <end position="227"/>
    </location>
</feature>
<feature type="transmembrane region" description="Helical" evidence="2">
    <location>
        <begin position="121"/>
        <end position="142"/>
    </location>
</feature>
<organism evidence="3 5">
    <name type="scientific">Janibacter indicus</name>
    <dbReference type="NCBI Taxonomy" id="857417"/>
    <lineage>
        <taxon>Bacteria</taxon>
        <taxon>Bacillati</taxon>
        <taxon>Actinomycetota</taxon>
        <taxon>Actinomycetes</taxon>
        <taxon>Micrococcales</taxon>
        <taxon>Intrasporangiaceae</taxon>
        <taxon>Janibacter</taxon>
    </lineage>
</organism>
<keyword evidence="5" id="KW-1185">Reference proteome</keyword>
<evidence type="ECO:0000313" key="6">
    <source>
        <dbReference type="Proteomes" id="UP000192634"/>
    </source>
</evidence>
<proteinExistence type="predicted"/>
<dbReference type="AlphaFoldDB" id="A0A1L3MDH9"/>
<dbReference type="EMBL" id="FWXN01000008">
    <property type="protein sequence ID" value="SMC73868.1"/>
    <property type="molecule type" value="Genomic_DNA"/>
</dbReference>
<accession>A0A1L3MDH9</accession>
<feature type="transmembrane region" description="Helical" evidence="2">
    <location>
        <begin position="265"/>
        <end position="284"/>
    </location>
</feature>
<feature type="transmembrane region" description="Helical" evidence="2">
    <location>
        <begin position="96"/>
        <end position="115"/>
    </location>
</feature>
<sequence>MWRARYPRRVTTPVPAEPETRAARRALRAGGRAAADPQAPAARPRVVVAAATVVTALLLAAAAATGDRFVEVVAVTVAGLLLAVGWPALVDSRTPLGTTVVLGLTAVSLGGALALQDEEPYLEHVPAALAVGIIAMCLHPLLQAPARVQLARALAGTSLGILLIGGGGLLTSTVYADNHGPVVIVGVSLAVAALTDLVLERPGTSAWMIPAAMLAGGLAGLLAHLLLSGSVSAWSALLGVIAAGSAAALRRALSQQRAIESLPGAIAAGAASVLIAGPLVHLVARLPLA</sequence>